<dbReference type="GO" id="GO:0007165">
    <property type="term" value="P:signal transduction"/>
    <property type="evidence" value="ECO:0007669"/>
    <property type="project" value="InterPro"/>
</dbReference>
<dbReference type="SMART" id="SM00324">
    <property type="entry name" value="RhoGAP"/>
    <property type="match status" value="1"/>
</dbReference>
<dbReference type="InterPro" id="IPR000198">
    <property type="entry name" value="RhoGAP_dom"/>
</dbReference>
<gene>
    <name evidence="4" type="ORF">GBAR_LOCUS26774</name>
</gene>
<keyword evidence="1" id="KW-0175">Coiled coil</keyword>
<dbReference type="EMBL" id="CASHTH010003734">
    <property type="protein sequence ID" value="CAI8048567.1"/>
    <property type="molecule type" value="Genomic_DNA"/>
</dbReference>
<dbReference type="SUPFAM" id="SSF103657">
    <property type="entry name" value="BAR/IMD domain-like"/>
    <property type="match status" value="1"/>
</dbReference>
<dbReference type="InterPro" id="IPR027267">
    <property type="entry name" value="AH/BAR_dom_sf"/>
</dbReference>
<proteinExistence type="predicted"/>
<dbReference type="PROSITE" id="PS50238">
    <property type="entry name" value="RHOGAP"/>
    <property type="match status" value="1"/>
</dbReference>
<dbReference type="InterPro" id="IPR051627">
    <property type="entry name" value="SLIT-ROBO_RhoGAP"/>
</dbReference>
<dbReference type="Pfam" id="PF00620">
    <property type="entry name" value="RhoGAP"/>
    <property type="match status" value="1"/>
</dbReference>
<keyword evidence="5" id="KW-1185">Reference proteome</keyword>
<dbReference type="SUPFAM" id="SSF48350">
    <property type="entry name" value="GTPase activation domain, GAP"/>
    <property type="match status" value="1"/>
</dbReference>
<evidence type="ECO:0000256" key="1">
    <source>
        <dbReference type="ARBA" id="ARBA00023054"/>
    </source>
</evidence>
<dbReference type="Proteomes" id="UP001174909">
    <property type="component" value="Unassembled WGS sequence"/>
</dbReference>
<evidence type="ECO:0000313" key="4">
    <source>
        <dbReference type="EMBL" id="CAI8048567.1"/>
    </source>
</evidence>
<comment type="caution">
    <text evidence="4">The sequence shown here is derived from an EMBL/GenBank/DDBJ whole genome shotgun (WGS) entry which is preliminary data.</text>
</comment>
<feature type="compositionally biased region" description="Pro residues" evidence="2">
    <location>
        <begin position="444"/>
        <end position="454"/>
    </location>
</feature>
<organism evidence="4 5">
    <name type="scientific">Geodia barretti</name>
    <name type="common">Barrett's horny sponge</name>
    <dbReference type="NCBI Taxonomy" id="519541"/>
    <lineage>
        <taxon>Eukaryota</taxon>
        <taxon>Metazoa</taxon>
        <taxon>Porifera</taxon>
        <taxon>Demospongiae</taxon>
        <taxon>Heteroscleromorpha</taxon>
        <taxon>Tetractinellida</taxon>
        <taxon>Astrophorina</taxon>
        <taxon>Geodiidae</taxon>
        <taxon>Geodia</taxon>
    </lineage>
</organism>
<feature type="compositionally biased region" description="Acidic residues" evidence="2">
    <location>
        <begin position="431"/>
        <end position="440"/>
    </location>
</feature>
<feature type="region of interest" description="Disordered" evidence="2">
    <location>
        <begin position="431"/>
        <end position="511"/>
    </location>
</feature>
<dbReference type="InterPro" id="IPR008936">
    <property type="entry name" value="Rho_GTPase_activation_prot"/>
</dbReference>
<dbReference type="AlphaFoldDB" id="A0AA35XF37"/>
<dbReference type="PANTHER" id="PTHR14166">
    <property type="entry name" value="SLIT-ROBO RHO GTPASE ACTIVATING PROTEIN"/>
    <property type="match status" value="1"/>
</dbReference>
<feature type="domain" description="Rho-GAP" evidence="3">
    <location>
        <begin position="239"/>
        <end position="430"/>
    </location>
</feature>
<evidence type="ECO:0000259" key="3">
    <source>
        <dbReference type="PROSITE" id="PS50238"/>
    </source>
</evidence>
<protein>
    <submittedName>
        <fullName evidence="4">SLIT-ROBO Rho GTPase-activating protein 3</fullName>
    </submittedName>
</protein>
<name>A0AA35XF37_GEOBA</name>
<feature type="compositionally biased region" description="Pro residues" evidence="2">
    <location>
        <begin position="491"/>
        <end position="511"/>
    </location>
</feature>
<evidence type="ECO:0000256" key="2">
    <source>
        <dbReference type="SAM" id="MobiDB-lite"/>
    </source>
</evidence>
<evidence type="ECO:0000313" key="5">
    <source>
        <dbReference type="Proteomes" id="UP001174909"/>
    </source>
</evidence>
<reference evidence="4" key="1">
    <citation type="submission" date="2023-03" db="EMBL/GenBank/DDBJ databases">
        <authorList>
            <person name="Steffen K."/>
            <person name="Cardenas P."/>
        </authorList>
    </citation>
    <scope>NUCLEOTIDE SEQUENCE</scope>
</reference>
<dbReference type="Gene3D" id="1.10.555.10">
    <property type="entry name" value="Rho GTPase activation protein"/>
    <property type="match status" value="1"/>
</dbReference>
<accession>A0AA35XF37</accession>
<sequence length="511" mass="56576">MDYDYHVSFERLAMAYKDAEAESCEAVMACARSVMDQAKGLNFENDLHYFLSENPGPFTPPNPFSFQPYDGDDVMEYKVNTQDVFERAKKTVESIHSNIQTLEIQREEDAKTVLHMEQVNLKKYRITSVEDALSVLEEAGDAMTVDTGGQSRGSASLDRGLAYQTRASQAITLSQRGKKDALHFTLGVLQRRVSRSDKLALAHSQLDILEKALDEQKIPPVAVGVDASVPGEVPKLFGGNVVEYLKATGSEIPLIVSSCMRAIEKEGLKMEGLFRVPGPAAYTEDLRKAFEEGRDPLLYVSNKVDIAGVASVLKGYFRELQVPLFPTDNYKAFINCTRQDDVTSRLESLQNTLTLVHPAVFKVMKHLFKFLFRVSLHSSDNKMTSANLALVFGPTLTRAPPDADPRQLHNDVPSVNMLIQLCIDHHLQVFGEEEEEEEDSAMMAPPPSYSPPHESPTWPAEGIVSPPPTPSSSQTKEEETVVSPPTQEPVNSPPPPLPPHDPKPPISPRPP</sequence>
<dbReference type="Gene3D" id="1.20.1270.60">
    <property type="entry name" value="Arfaptin homology (AH) domain/BAR domain"/>
    <property type="match status" value="1"/>
</dbReference>